<organism evidence="1 2">
    <name type="scientific">Gordonia phosphorivorans</name>
    <dbReference type="NCBI Taxonomy" id="1056982"/>
    <lineage>
        <taxon>Bacteria</taxon>
        <taxon>Bacillati</taxon>
        <taxon>Actinomycetota</taxon>
        <taxon>Actinomycetes</taxon>
        <taxon>Mycobacteriales</taxon>
        <taxon>Gordoniaceae</taxon>
        <taxon>Gordonia</taxon>
    </lineage>
</organism>
<accession>A0ABV6H6K1</accession>
<sequence>MTTDTYVTAVHVNEMFADPTYQRELNESRAVSMSKRWQPHLVGVLDVSDRGETECPRYAIINGQHRWAAACHVDADMALPVTVHSGLTVDDEARLFWDIDRETKKLSTWDRWYARRAAGDPIVRQIDAVAHRFGYVVSHNPRPPADSQLTETLQCCAALEWSVERCDTRTLHLVLELIGDIWPGDPEARKSAVIRGLSLVLHDYADELDTGRLADALSSITPAQLQARAHELKSRGHKGGIPHLVARAALMAYNRLGNPKIRL</sequence>
<dbReference type="EMBL" id="JBHLWV010000016">
    <property type="protein sequence ID" value="MFC0314507.1"/>
    <property type="molecule type" value="Genomic_DNA"/>
</dbReference>
<proteinExistence type="predicted"/>
<dbReference type="Pfam" id="PF20188">
    <property type="entry name" value="DUF6551"/>
    <property type="match status" value="1"/>
</dbReference>
<dbReference type="Proteomes" id="UP001589783">
    <property type="component" value="Unassembled WGS sequence"/>
</dbReference>
<comment type="caution">
    <text evidence="1">The sequence shown here is derived from an EMBL/GenBank/DDBJ whole genome shotgun (WGS) entry which is preliminary data.</text>
</comment>
<reference evidence="1 2" key="1">
    <citation type="submission" date="2024-09" db="EMBL/GenBank/DDBJ databases">
        <authorList>
            <person name="Sun Q."/>
            <person name="Mori K."/>
        </authorList>
    </citation>
    <scope>NUCLEOTIDE SEQUENCE [LARGE SCALE GENOMIC DNA]</scope>
    <source>
        <strain evidence="1 2">CCM 7957</strain>
    </source>
</reference>
<name>A0ABV6H6K1_9ACTN</name>
<protein>
    <submittedName>
        <fullName evidence="1">DUF6551 family protein</fullName>
    </submittedName>
</protein>
<evidence type="ECO:0000313" key="1">
    <source>
        <dbReference type="EMBL" id="MFC0314507.1"/>
    </source>
</evidence>
<dbReference type="InterPro" id="IPR046681">
    <property type="entry name" value="DUF6551"/>
</dbReference>
<keyword evidence="2" id="KW-1185">Reference proteome</keyword>
<gene>
    <name evidence="1" type="ORF">ACFFJD_06540</name>
</gene>
<dbReference type="RefSeq" id="WP_382362355.1">
    <property type="nucleotide sequence ID" value="NZ_JBHLWV010000016.1"/>
</dbReference>
<evidence type="ECO:0000313" key="2">
    <source>
        <dbReference type="Proteomes" id="UP001589783"/>
    </source>
</evidence>